<dbReference type="AlphaFoldDB" id="I4F1U2"/>
<dbReference type="eggNOG" id="COG3342">
    <property type="taxonomic scope" value="Bacteria"/>
</dbReference>
<protein>
    <submittedName>
        <fullName evidence="1">Uncharacterized protein</fullName>
    </submittedName>
</protein>
<dbReference type="STRING" id="477641.MODMU_4208"/>
<sequence length="303" mass="31750">MTYSILARDPETGAFGMAVQSHFFGVGRLVGWLEPGLGGVATQAFVNVGLGPKGLELLRSGSDAETTLDALVAGDEMPEFRQVAVVDATGRVAVFTGDRCVPATGSRTGEQVVAQGNMLVSDAVYDSMIDAYEQSTAPFPERLVAALRAAEDHGGDARGSQSAAIKVVAGEPSDAPWEQTLVDLRVDDHTDPVGEITRLLALHRAYEDLGAAMFTPGLVIGDIAEVSEADLDSALTALEEARISLGDNLEAGFWKAVVLARSGRTEAAEALFEEVFAAGPHFRAYRSSVEQAGFLGAVPAAAE</sequence>
<evidence type="ECO:0000313" key="2">
    <source>
        <dbReference type="Proteomes" id="UP000006461"/>
    </source>
</evidence>
<dbReference type="Gene3D" id="3.60.20.10">
    <property type="entry name" value="Glutamine Phosphoribosylpyrophosphate, subunit 1, domain 1"/>
    <property type="match status" value="1"/>
</dbReference>
<dbReference type="Pfam" id="PF06267">
    <property type="entry name" value="DUF1028"/>
    <property type="match status" value="1"/>
</dbReference>
<dbReference type="InterPro" id="IPR029055">
    <property type="entry name" value="Ntn_hydrolases_N"/>
</dbReference>
<dbReference type="KEGG" id="mmar:MODMU_4208"/>
<reference evidence="1 2" key="1">
    <citation type="journal article" date="2012" name="J. Bacteriol.">
        <title>Genome Sequence of Radiation-Resistant Modestobacter marinus Strain BC501, a Representative Actinobacterium That Thrives on Calcareous Stone Surfaces.</title>
        <authorList>
            <person name="Normand P."/>
            <person name="Gury J."/>
            <person name="Pujic P."/>
            <person name="Chouaia B."/>
            <person name="Crotti E."/>
            <person name="Brusetti L."/>
            <person name="Daffonchio D."/>
            <person name="Vacherie B."/>
            <person name="Barbe V."/>
            <person name="Medigue C."/>
            <person name="Calteau A."/>
            <person name="Ghodhbane-Gtari F."/>
            <person name="Essoussi I."/>
            <person name="Nouioui I."/>
            <person name="Abbassi-Ghozzi I."/>
            <person name="Gtari M."/>
        </authorList>
    </citation>
    <scope>NUCLEOTIDE SEQUENCE [LARGE SCALE GENOMIC DNA]</scope>
    <source>
        <strain evidence="2">BC 501</strain>
    </source>
</reference>
<dbReference type="EMBL" id="FO203431">
    <property type="protein sequence ID" value="CCH89605.1"/>
    <property type="molecule type" value="Genomic_DNA"/>
</dbReference>
<dbReference type="SUPFAM" id="SSF56235">
    <property type="entry name" value="N-terminal nucleophile aminohydrolases (Ntn hydrolases)"/>
    <property type="match status" value="1"/>
</dbReference>
<dbReference type="InterPro" id="IPR010430">
    <property type="entry name" value="DUF1028"/>
</dbReference>
<name>I4F1U2_MODI5</name>
<proteinExistence type="predicted"/>
<keyword evidence="2" id="KW-1185">Reference proteome</keyword>
<dbReference type="PANTHER" id="PTHR39328">
    <property type="entry name" value="BLL2871 PROTEIN"/>
    <property type="match status" value="1"/>
</dbReference>
<accession>I4F1U2</accession>
<dbReference type="OrthoDB" id="9790012at2"/>
<dbReference type="HOGENOM" id="CLU_068244_0_0_11"/>
<gene>
    <name evidence="1" type="ordered locus">MODMU_4208</name>
</gene>
<evidence type="ECO:0000313" key="1">
    <source>
        <dbReference type="EMBL" id="CCH89605.1"/>
    </source>
</evidence>
<dbReference type="PANTHER" id="PTHR39328:SF1">
    <property type="entry name" value="BLL2871 PROTEIN"/>
    <property type="match status" value="1"/>
</dbReference>
<organism evidence="1 2">
    <name type="scientific">Modestobacter italicus (strain DSM 44449 / CECT 9708 / BC 501)</name>
    <dbReference type="NCBI Taxonomy" id="2732864"/>
    <lineage>
        <taxon>Bacteria</taxon>
        <taxon>Bacillati</taxon>
        <taxon>Actinomycetota</taxon>
        <taxon>Actinomycetes</taxon>
        <taxon>Geodermatophilales</taxon>
        <taxon>Geodermatophilaceae</taxon>
        <taxon>Modestobacter</taxon>
    </lineage>
</organism>
<dbReference type="Proteomes" id="UP000006461">
    <property type="component" value="Chromosome"/>
</dbReference>
<dbReference type="OMA" id="CPWVRAG"/>